<dbReference type="AlphaFoldDB" id="A0A429GAW6"/>
<dbReference type="InterPro" id="IPR036812">
    <property type="entry name" value="NAD(P)_OxRdtase_dom_sf"/>
</dbReference>
<accession>A0A429GAW6</accession>
<organism evidence="1 2">
    <name type="scientific">Candidatus Korarchaeum cryptofilum</name>
    <dbReference type="NCBI Taxonomy" id="498846"/>
    <lineage>
        <taxon>Archaea</taxon>
        <taxon>Thermoproteota</taxon>
        <taxon>Candidatus Korarchaeia</taxon>
        <taxon>Candidatus Korarchaeales</taxon>
        <taxon>Candidatus Korarchaeaceae</taxon>
        <taxon>Candidatus Korarchaeum</taxon>
    </lineage>
</organism>
<comment type="caution">
    <text evidence="1">The sequence shown here is derived from an EMBL/GenBank/DDBJ whole genome shotgun (WGS) entry which is preliminary data.</text>
</comment>
<protein>
    <submittedName>
        <fullName evidence="1">Aldo/keto reductase</fullName>
    </submittedName>
</protein>
<proteinExistence type="predicted"/>
<reference evidence="1 2" key="1">
    <citation type="submission" date="2018-10" db="EMBL/GenBank/DDBJ databases">
        <title>Co-occurring genomic capacity for anaerobic methane metabolism and dissimilatory sulfite reduction discovered in the Korarchaeota.</title>
        <authorList>
            <person name="Mckay L.J."/>
            <person name="Dlakic M."/>
            <person name="Fields M.W."/>
            <person name="Delmont T.O."/>
            <person name="Eren A.M."/>
            <person name="Jay Z.J."/>
            <person name="Klingelsmith K.B."/>
            <person name="Rusch D.B."/>
            <person name="Inskeep W.P."/>
        </authorList>
    </citation>
    <scope>NUCLEOTIDE SEQUENCE [LARGE SCALE GENOMIC DNA]</scope>
    <source>
        <strain evidence="1 2">WS</strain>
    </source>
</reference>
<gene>
    <name evidence="1" type="ORF">D9Q81_00265</name>
</gene>
<dbReference type="EMBL" id="RCOR01000001">
    <property type="protein sequence ID" value="RSN70950.1"/>
    <property type="molecule type" value="Genomic_DNA"/>
</dbReference>
<evidence type="ECO:0000313" key="1">
    <source>
        <dbReference type="EMBL" id="RSN70950.1"/>
    </source>
</evidence>
<dbReference type="SUPFAM" id="SSF51430">
    <property type="entry name" value="NAD(P)-linked oxidoreductase"/>
    <property type="match status" value="1"/>
</dbReference>
<name>A0A429GAW6_9CREN</name>
<dbReference type="Proteomes" id="UP000278149">
    <property type="component" value="Unassembled WGS sequence"/>
</dbReference>
<dbReference type="RefSeq" id="WP_125740342.1">
    <property type="nucleotide sequence ID" value="NZ_RCOR01000001.1"/>
</dbReference>
<evidence type="ECO:0000313" key="2">
    <source>
        <dbReference type="Proteomes" id="UP000278149"/>
    </source>
</evidence>
<sequence length="57" mass="6622">MKYERLGRTNIKVSKIGLGTWQFGSSYWGWGKELDRDEVVLATKVFPYRNSARKPTV</sequence>
<dbReference type="Gene3D" id="3.20.20.100">
    <property type="entry name" value="NADP-dependent oxidoreductase domain"/>
    <property type="match status" value="1"/>
</dbReference>